<dbReference type="Pfam" id="PF04542">
    <property type="entry name" value="Sigma70_r2"/>
    <property type="match status" value="1"/>
</dbReference>
<dbReference type="InterPro" id="IPR013325">
    <property type="entry name" value="RNA_pol_sigma_r2"/>
</dbReference>
<evidence type="ECO:0000259" key="6">
    <source>
        <dbReference type="Pfam" id="PF08281"/>
    </source>
</evidence>
<dbReference type="InterPro" id="IPR039425">
    <property type="entry name" value="RNA_pol_sigma-70-like"/>
</dbReference>
<dbReference type="InterPro" id="IPR007627">
    <property type="entry name" value="RNA_pol_sigma70_r2"/>
</dbReference>
<gene>
    <name evidence="7" type="ORF">GJR95_16615</name>
</gene>
<name>A0A6P1VYQ9_9BACT</name>
<dbReference type="RefSeq" id="WP_162386945.1">
    <property type="nucleotide sequence ID" value="NZ_CP045997.1"/>
</dbReference>
<keyword evidence="2" id="KW-0805">Transcription regulation</keyword>
<dbReference type="GO" id="GO:0003677">
    <property type="term" value="F:DNA binding"/>
    <property type="evidence" value="ECO:0007669"/>
    <property type="project" value="InterPro"/>
</dbReference>
<keyword evidence="8" id="KW-1185">Reference proteome</keyword>
<dbReference type="PANTHER" id="PTHR43133">
    <property type="entry name" value="RNA POLYMERASE ECF-TYPE SIGMA FACTO"/>
    <property type="match status" value="1"/>
</dbReference>
<dbReference type="NCBIfam" id="TIGR02937">
    <property type="entry name" value="sigma70-ECF"/>
    <property type="match status" value="1"/>
</dbReference>
<dbReference type="KEGG" id="senf:GJR95_16615"/>
<dbReference type="InterPro" id="IPR013324">
    <property type="entry name" value="RNA_pol_sigma_r3/r4-like"/>
</dbReference>
<dbReference type="SUPFAM" id="SSF88946">
    <property type="entry name" value="Sigma2 domain of RNA polymerase sigma factors"/>
    <property type="match status" value="1"/>
</dbReference>
<dbReference type="GO" id="GO:0016987">
    <property type="term" value="F:sigma factor activity"/>
    <property type="evidence" value="ECO:0007669"/>
    <property type="project" value="UniProtKB-KW"/>
</dbReference>
<feature type="domain" description="RNA polymerase sigma factor 70 region 4 type 2" evidence="6">
    <location>
        <begin position="122"/>
        <end position="172"/>
    </location>
</feature>
<reference evidence="7 8" key="1">
    <citation type="submission" date="2019-11" db="EMBL/GenBank/DDBJ databases">
        <title>Spirosoma endbachense sp. nov., isolated from a natural salt meadow.</title>
        <authorList>
            <person name="Rojas J."/>
            <person name="Ambika Manirajan B."/>
            <person name="Ratering S."/>
            <person name="Suarez C."/>
            <person name="Geissler-Plaum R."/>
            <person name="Schnell S."/>
        </authorList>
    </citation>
    <scope>NUCLEOTIDE SEQUENCE [LARGE SCALE GENOMIC DNA]</scope>
    <source>
        <strain evidence="7 8">I-24</strain>
    </source>
</reference>
<dbReference type="Gene3D" id="1.10.10.10">
    <property type="entry name" value="Winged helix-like DNA-binding domain superfamily/Winged helix DNA-binding domain"/>
    <property type="match status" value="1"/>
</dbReference>
<proteinExistence type="inferred from homology"/>
<evidence type="ECO:0000256" key="2">
    <source>
        <dbReference type="ARBA" id="ARBA00023015"/>
    </source>
</evidence>
<organism evidence="7 8">
    <name type="scientific">Spirosoma endbachense</name>
    <dbReference type="NCBI Taxonomy" id="2666025"/>
    <lineage>
        <taxon>Bacteria</taxon>
        <taxon>Pseudomonadati</taxon>
        <taxon>Bacteroidota</taxon>
        <taxon>Cytophagia</taxon>
        <taxon>Cytophagales</taxon>
        <taxon>Cytophagaceae</taxon>
        <taxon>Spirosoma</taxon>
    </lineage>
</organism>
<evidence type="ECO:0000259" key="5">
    <source>
        <dbReference type="Pfam" id="PF04542"/>
    </source>
</evidence>
<dbReference type="SUPFAM" id="SSF88659">
    <property type="entry name" value="Sigma3 and sigma4 domains of RNA polymerase sigma factors"/>
    <property type="match status" value="1"/>
</dbReference>
<dbReference type="EMBL" id="CP045997">
    <property type="protein sequence ID" value="QHV96536.1"/>
    <property type="molecule type" value="Genomic_DNA"/>
</dbReference>
<keyword evidence="3" id="KW-0731">Sigma factor</keyword>
<dbReference type="InterPro" id="IPR014284">
    <property type="entry name" value="RNA_pol_sigma-70_dom"/>
</dbReference>
<dbReference type="PANTHER" id="PTHR43133:SF46">
    <property type="entry name" value="RNA POLYMERASE SIGMA-70 FACTOR ECF SUBFAMILY"/>
    <property type="match status" value="1"/>
</dbReference>
<evidence type="ECO:0000256" key="3">
    <source>
        <dbReference type="ARBA" id="ARBA00023082"/>
    </source>
</evidence>
<dbReference type="InterPro" id="IPR036388">
    <property type="entry name" value="WH-like_DNA-bd_sf"/>
</dbReference>
<dbReference type="Proteomes" id="UP000464577">
    <property type="component" value="Chromosome"/>
</dbReference>
<dbReference type="InterPro" id="IPR013249">
    <property type="entry name" value="RNA_pol_sigma70_r4_t2"/>
</dbReference>
<keyword evidence="4" id="KW-0804">Transcription</keyword>
<dbReference type="AlphaFoldDB" id="A0A6P1VYQ9"/>
<evidence type="ECO:0000313" key="7">
    <source>
        <dbReference type="EMBL" id="QHV96536.1"/>
    </source>
</evidence>
<dbReference type="GO" id="GO:0006352">
    <property type="term" value="P:DNA-templated transcription initiation"/>
    <property type="evidence" value="ECO:0007669"/>
    <property type="project" value="InterPro"/>
</dbReference>
<feature type="domain" description="RNA polymerase sigma-70 region 2" evidence="5">
    <location>
        <begin position="26"/>
        <end position="89"/>
    </location>
</feature>
<dbReference type="Gene3D" id="1.10.1740.10">
    <property type="match status" value="1"/>
</dbReference>
<protein>
    <submittedName>
        <fullName evidence="7">Sigma-70 family RNA polymerase sigma factor</fullName>
    </submittedName>
</protein>
<evidence type="ECO:0000256" key="1">
    <source>
        <dbReference type="ARBA" id="ARBA00010641"/>
    </source>
</evidence>
<dbReference type="Pfam" id="PF08281">
    <property type="entry name" value="Sigma70_r4_2"/>
    <property type="match status" value="1"/>
</dbReference>
<comment type="similarity">
    <text evidence="1">Belongs to the sigma-70 factor family. ECF subfamily.</text>
</comment>
<sequence length="185" mass="21984">MKYQNLSDESLVDLLQQDDPTAFELIYQRYWRQLYGFVFQQLGSKEDCEEIIHDLMLSLWQNRALSQIQNLKLYLFIGARNLVNKSIKSRINLRKYLEYKYLNDVFETVGPNEFSNITELHQAIENAVKKMPEKTATIFRMSKMDNMPVKYIALKMELTDKAVEYHITKSLKILRQQLQNFNSDN</sequence>
<accession>A0A6P1VYQ9</accession>
<evidence type="ECO:0000256" key="4">
    <source>
        <dbReference type="ARBA" id="ARBA00023163"/>
    </source>
</evidence>
<evidence type="ECO:0000313" key="8">
    <source>
        <dbReference type="Proteomes" id="UP000464577"/>
    </source>
</evidence>